<feature type="coiled-coil region" evidence="1">
    <location>
        <begin position="116"/>
        <end position="143"/>
    </location>
</feature>
<dbReference type="InterPro" id="IPR036277">
    <property type="entry name" value="SMC_hinge_sf"/>
</dbReference>
<dbReference type="GO" id="GO:0051276">
    <property type="term" value="P:chromosome organization"/>
    <property type="evidence" value="ECO:0007669"/>
    <property type="project" value="InterPro"/>
</dbReference>
<evidence type="ECO:0000256" key="1">
    <source>
        <dbReference type="SAM" id="Coils"/>
    </source>
</evidence>
<dbReference type="AlphaFoldDB" id="A0A075FQF5"/>
<keyword evidence="1" id="KW-0175">Coiled coil</keyword>
<evidence type="ECO:0000313" key="2">
    <source>
        <dbReference type="EMBL" id="AIE93524.1"/>
    </source>
</evidence>
<dbReference type="GO" id="GO:0005694">
    <property type="term" value="C:chromosome"/>
    <property type="evidence" value="ECO:0007669"/>
    <property type="project" value="InterPro"/>
</dbReference>
<organism evidence="2">
    <name type="scientific">uncultured marine thaumarchaeote AD1000_38_A02</name>
    <dbReference type="NCBI Taxonomy" id="1455911"/>
    <lineage>
        <taxon>Archaea</taxon>
        <taxon>Nitrososphaerota</taxon>
        <taxon>environmental samples</taxon>
    </lineage>
</organism>
<dbReference type="GO" id="GO:0005524">
    <property type="term" value="F:ATP binding"/>
    <property type="evidence" value="ECO:0007669"/>
    <property type="project" value="InterPro"/>
</dbReference>
<dbReference type="EMBL" id="KF900396">
    <property type="protein sequence ID" value="AIE93524.1"/>
    <property type="molecule type" value="Genomic_DNA"/>
</dbReference>
<proteinExistence type="predicted"/>
<dbReference type="SUPFAM" id="SSF75553">
    <property type="entry name" value="Smc hinge domain"/>
    <property type="match status" value="1"/>
</dbReference>
<sequence>MADFIKVDTKYLGIRNFIFGDTLLVSSAKAGYLLSQKGYRTVSISGDLFEPGGSVFETGSISPLANLFFDSKSLSQIKSSVNNLRESIKKRKSVITNLNSKVKEMESDQQTRNLGLTKLTLELKNLQNMKDRYLKVIEKTDKTVVDFNNQLTTVSSIISTQENNLLEVDTLIKEQKLKLTLDLH</sequence>
<reference evidence="2" key="1">
    <citation type="journal article" date="2014" name="Genome Biol. Evol.">
        <title>Pangenome evidence for extensive interdomain horizontal transfer affecting lineage core and shell genes in uncultured planktonic thaumarchaeota and euryarchaeota.</title>
        <authorList>
            <person name="Deschamps P."/>
            <person name="Zivanovic Y."/>
            <person name="Moreira D."/>
            <person name="Rodriguez-Valera F."/>
            <person name="Lopez-Garcia P."/>
        </authorList>
    </citation>
    <scope>NUCLEOTIDE SEQUENCE</scope>
</reference>
<dbReference type="Gene3D" id="3.30.70.1620">
    <property type="match status" value="1"/>
</dbReference>
<accession>A0A075FQF5</accession>
<protein>
    <submittedName>
        <fullName evidence="2">Chromosome segregation ATPases</fullName>
    </submittedName>
</protein>
<name>A0A075FQF5_9ARCH</name>